<evidence type="ECO:0000256" key="1">
    <source>
        <dbReference type="ARBA" id="ARBA00037217"/>
    </source>
</evidence>
<evidence type="ECO:0000256" key="2">
    <source>
        <dbReference type="ARBA" id="ARBA00038825"/>
    </source>
</evidence>
<evidence type="ECO:0000313" key="6">
    <source>
        <dbReference type="Proteomes" id="UP000626220"/>
    </source>
</evidence>
<feature type="domain" description="Amine oxidase" evidence="4">
    <location>
        <begin position="18"/>
        <end position="410"/>
    </location>
</feature>
<protein>
    <recommendedName>
        <fullName evidence="3">Pyridine nucleotide-disulfide oxidoreductase domain-containing protein 2</fullName>
    </recommendedName>
</protein>
<proteinExistence type="predicted"/>
<dbReference type="AlphaFoldDB" id="A0A8J3MA15"/>
<comment type="function">
    <text evidence="1">Probable oxidoreductase that may play a role as regulator of mitochondrial function.</text>
</comment>
<dbReference type="InterPro" id="IPR002937">
    <property type="entry name" value="Amino_oxidase"/>
</dbReference>
<dbReference type="SUPFAM" id="SSF51905">
    <property type="entry name" value="FAD/NAD(P)-binding domain"/>
    <property type="match status" value="1"/>
</dbReference>
<dbReference type="GO" id="GO:0016491">
    <property type="term" value="F:oxidoreductase activity"/>
    <property type="evidence" value="ECO:0007669"/>
    <property type="project" value="InterPro"/>
</dbReference>
<organism evidence="5 6">
    <name type="scientific">Seohaeicola zhoushanensis</name>
    <dbReference type="NCBI Taxonomy" id="1569283"/>
    <lineage>
        <taxon>Bacteria</taxon>
        <taxon>Pseudomonadati</taxon>
        <taxon>Pseudomonadota</taxon>
        <taxon>Alphaproteobacteria</taxon>
        <taxon>Rhodobacterales</taxon>
        <taxon>Roseobacteraceae</taxon>
        <taxon>Seohaeicola</taxon>
    </lineage>
</organism>
<dbReference type="RefSeq" id="WP_229864099.1">
    <property type="nucleotide sequence ID" value="NZ_BNCJ01000006.1"/>
</dbReference>
<reference evidence="5" key="1">
    <citation type="journal article" date="2014" name="Int. J. Syst. Evol. Microbiol.">
        <title>Complete genome sequence of Corynebacterium casei LMG S-19264T (=DSM 44701T), isolated from a smear-ripened cheese.</title>
        <authorList>
            <consortium name="US DOE Joint Genome Institute (JGI-PGF)"/>
            <person name="Walter F."/>
            <person name="Albersmeier A."/>
            <person name="Kalinowski J."/>
            <person name="Ruckert C."/>
        </authorList>
    </citation>
    <scope>NUCLEOTIDE SEQUENCE</scope>
    <source>
        <strain evidence="5">KCTC 42650</strain>
    </source>
</reference>
<evidence type="ECO:0000259" key="4">
    <source>
        <dbReference type="Pfam" id="PF01593"/>
    </source>
</evidence>
<evidence type="ECO:0000256" key="3">
    <source>
        <dbReference type="ARBA" id="ARBA00040298"/>
    </source>
</evidence>
<dbReference type="Proteomes" id="UP000626220">
    <property type="component" value="Unassembled WGS sequence"/>
</dbReference>
<dbReference type="PANTHER" id="PTHR10668:SF103">
    <property type="entry name" value="PYRIDINE NUCLEOTIDE-DISULFIDE OXIDOREDUCTASE DOMAIN-CONTAINING PROTEIN 2"/>
    <property type="match status" value="1"/>
</dbReference>
<name>A0A8J3MA15_9RHOB</name>
<dbReference type="PANTHER" id="PTHR10668">
    <property type="entry name" value="PHYTOENE DEHYDROGENASE"/>
    <property type="match status" value="1"/>
</dbReference>
<evidence type="ECO:0000313" key="5">
    <source>
        <dbReference type="EMBL" id="GHF53622.1"/>
    </source>
</evidence>
<dbReference type="Gene3D" id="3.50.50.60">
    <property type="entry name" value="FAD/NAD(P)-binding domain"/>
    <property type="match status" value="2"/>
</dbReference>
<keyword evidence="6" id="KW-1185">Reference proteome</keyword>
<reference evidence="5" key="2">
    <citation type="submission" date="2020-09" db="EMBL/GenBank/DDBJ databases">
        <authorList>
            <person name="Sun Q."/>
            <person name="Kim S."/>
        </authorList>
    </citation>
    <scope>NUCLEOTIDE SEQUENCE</scope>
    <source>
        <strain evidence="5">KCTC 42650</strain>
    </source>
</reference>
<sequence length="470" mass="52256">MANHDSYDAIIAGAGHNGLTAACYLARAGLRVLVVEKNDWIGGAAVSRSLEPGWTYSNCSYVCSLLRREIVRDLDLPRFGLQVIPYEGGATFTPDGDYFAYYSDHDALRREIARHEPRDVDAYDRFSRTVIRQCRFIRPFLLRNAPDPTSLKVRDLQELLFLLRRANGLGARELAETMRFWTMSIGDFLDAHFESPLIKAHLAGSGIIGTGLGVYSPGTAYVLLHHYMGDVDGAIGAWGFARGGMGAITRALGDCLTEAGGVIRTGAGVERFIVDDGRVKGVALDNGDIFFAPVVASNMDVKRTFLRHTARDQLPEDFLRGVERFKIRGSSAKLNIALDGMPEFPAAPEGAPFLRGDLHCSTSLEELERAYDDWKEGQWSRNPYFDMLIPSQIDPTMAPQGKHMMTVFVQYAPYDLEKDGIRSGQHWDDAARQALADCVFDKIEQACPDIRFGWSMPRCARRWTSNARSG</sequence>
<comment type="subunit">
    <text evidence="2">Interacts with COX5B; this interaction may contribute to localize PYROXD2 to the inner face of the inner mitochondrial membrane.</text>
</comment>
<comment type="caution">
    <text evidence="5">The sequence shown here is derived from an EMBL/GenBank/DDBJ whole genome shotgun (WGS) entry which is preliminary data.</text>
</comment>
<gene>
    <name evidence="5" type="ORF">GCM10017056_26550</name>
</gene>
<dbReference type="EMBL" id="BNCJ01000006">
    <property type="protein sequence ID" value="GHF53622.1"/>
    <property type="molecule type" value="Genomic_DNA"/>
</dbReference>
<dbReference type="Pfam" id="PF01593">
    <property type="entry name" value="Amino_oxidase"/>
    <property type="match status" value="1"/>
</dbReference>
<accession>A0A8J3MA15</accession>
<dbReference type="InterPro" id="IPR036188">
    <property type="entry name" value="FAD/NAD-bd_sf"/>
</dbReference>